<dbReference type="EMBL" id="CAJVPG010000466">
    <property type="protein sequence ID" value="CAG8430707.1"/>
    <property type="molecule type" value="Genomic_DNA"/>
</dbReference>
<feature type="compositionally biased region" description="Basic and acidic residues" evidence="1">
    <location>
        <begin position="557"/>
        <end position="577"/>
    </location>
</feature>
<dbReference type="Proteomes" id="UP001152649">
    <property type="component" value="Unassembled WGS sequence"/>
</dbReference>
<sequence>MSVEHHHHMFAPASSLRPRLWKAPAPVRWLFLCQPLFTSHLSSFSFLLSQELGIIMRYRNWDVLLFPGGGRVPVSEFKTQCFVAKDIDAPYLQAINLGPHGYQGSVMFNQLPVLTTFIPSLPVDSTFQISIHSWETPRPSAKFESNMGPEDTVMFEARVYIDGIFSSGSLYGQRTPWPQIMSSTLTKVDPDREGNQDNLRFPPFHREILQQRAWDAADFYGRIKVVLAEGVSRPNRTPPFERYRDFLVFSFQHAPLNVLENAEIAWPNPKLWLPVPTAPRYTPATASYGSAKEYDDHGHSPVRPGRLEKAVVMPVNPSSQSSSDTTTFSGGSLSAYNAWAPHGGFPIPVTQWNEYPQGPRWEPQDTHFAEAGMESIFEDIAWRQRGARSSREDIAMPDYSSNASSSRPLSTLTGYSYEHSNPSIPDYLTDRHNRSINVHLDDDQHYNELIQSLTPTKAAPSLGTCAPSNTPSESMPPPKLSAAALARSARYTRSRRTSILADSSQSSTREVSGSSQSLAPEKALMKEVRKDTRRRTSQEVSKEPLKKAGLASTNEHIMSDRETRAAKRSDKATHKITPESLEDIDQENLEQNARDIAKQVEDLIAEGLQEGMVAGS</sequence>
<comment type="caution">
    <text evidence="2">The sequence shown here is derived from an EMBL/GenBank/DDBJ whole genome shotgun (WGS) entry which is preliminary data.</text>
</comment>
<feature type="region of interest" description="Disordered" evidence="1">
    <location>
        <begin position="495"/>
        <end position="582"/>
    </location>
</feature>
<name>A0A9W4P061_9EURO</name>
<evidence type="ECO:0000256" key="1">
    <source>
        <dbReference type="SAM" id="MobiDB-lite"/>
    </source>
</evidence>
<dbReference type="AlphaFoldDB" id="A0A9W4P061"/>
<feature type="region of interest" description="Disordered" evidence="1">
    <location>
        <begin position="458"/>
        <end position="483"/>
    </location>
</feature>
<proteinExistence type="predicted"/>
<feature type="compositionally biased region" description="Basic and acidic residues" evidence="1">
    <location>
        <begin position="523"/>
        <end position="546"/>
    </location>
</feature>
<gene>
    <name evidence="2" type="ORF">PSALAMII_LOCUS11241</name>
</gene>
<evidence type="ECO:0000313" key="3">
    <source>
        <dbReference type="Proteomes" id="UP001152649"/>
    </source>
</evidence>
<feature type="compositionally biased region" description="Polar residues" evidence="1">
    <location>
        <begin position="500"/>
        <end position="518"/>
    </location>
</feature>
<keyword evidence="3" id="KW-1185">Reference proteome</keyword>
<reference evidence="2" key="1">
    <citation type="submission" date="2021-07" db="EMBL/GenBank/DDBJ databases">
        <authorList>
            <person name="Branca A.L. A."/>
        </authorList>
    </citation>
    <scope>NUCLEOTIDE SEQUENCE</scope>
</reference>
<accession>A0A9W4P061</accession>
<protein>
    <submittedName>
        <fullName evidence="2">Uncharacterized protein</fullName>
    </submittedName>
</protein>
<evidence type="ECO:0000313" key="2">
    <source>
        <dbReference type="EMBL" id="CAG8430707.1"/>
    </source>
</evidence>
<organism evidence="2 3">
    <name type="scientific">Penicillium salamii</name>
    <dbReference type="NCBI Taxonomy" id="1612424"/>
    <lineage>
        <taxon>Eukaryota</taxon>
        <taxon>Fungi</taxon>
        <taxon>Dikarya</taxon>
        <taxon>Ascomycota</taxon>
        <taxon>Pezizomycotina</taxon>
        <taxon>Eurotiomycetes</taxon>
        <taxon>Eurotiomycetidae</taxon>
        <taxon>Eurotiales</taxon>
        <taxon>Aspergillaceae</taxon>
        <taxon>Penicillium</taxon>
    </lineage>
</organism>